<gene>
    <name evidence="1" type="ORF">CLV40_107277</name>
</gene>
<protein>
    <submittedName>
        <fullName evidence="1">Cellulose biosynthesis protein BcsQ</fullName>
    </submittedName>
</protein>
<accession>A0A2S6GR62</accession>
<dbReference type="EMBL" id="PTIX01000007">
    <property type="protein sequence ID" value="PPK67611.1"/>
    <property type="molecule type" value="Genomic_DNA"/>
</dbReference>
<comment type="caution">
    <text evidence="1">The sequence shown here is derived from an EMBL/GenBank/DDBJ whole genome shotgun (WGS) entry which is preliminary data.</text>
</comment>
<dbReference type="InterPro" id="IPR053137">
    <property type="entry name" value="NLR-like"/>
</dbReference>
<reference evidence="1 2" key="1">
    <citation type="submission" date="2018-02" db="EMBL/GenBank/DDBJ databases">
        <title>Genomic Encyclopedia of Archaeal and Bacterial Type Strains, Phase II (KMG-II): from individual species to whole genera.</title>
        <authorList>
            <person name="Goeker M."/>
        </authorList>
    </citation>
    <scope>NUCLEOTIDE SEQUENCE [LARGE SCALE GENOMIC DNA]</scope>
    <source>
        <strain evidence="1 2">YU 961-1</strain>
    </source>
</reference>
<dbReference type="RefSeq" id="WP_104479695.1">
    <property type="nucleotide sequence ID" value="NZ_CP154825.1"/>
</dbReference>
<dbReference type="NCBIfam" id="NF040586">
    <property type="entry name" value="FxSxx_TPR"/>
    <property type="match status" value="1"/>
</dbReference>
<sequence>MSSPARDLDQVRIIALLAVSGGSGRTSAAANAAWLLAGDDARVLVLDGGTEPPRAADYLAPFYAAEVDLPDELGAALAEPPLPGEPVRPLPAARFTVPGAHGHVDVLRVEHWDRRLDVLDLPAAAMLRARLRTAGYDYVLVDVPTAPSPAVLAAVAAVCDRVAVFCTARPTAITRGAEVASQVARAAHGPLAVVPVLTMTDPRFEEREHRGRSAVRTAFHHELGGDVERLAEPVEIPYQPGESYDPMLAVVADDLALDTGLGESYETFTRDVCGHAVNRQDIVTPLLRARYRASFGLGGDVPDTVTIVHAPPDRAWAEWAHDRLTAAGAHVRRTPLGVGPVRLLAEEEQRGVLVVASTALYGAPGVPELRGALDALRLGTTDVVLMQVSDDAVELPSTGGFAVTGLHEDQAKATLLGRFGLVDRTGGADPADARFPARTPAVSNVAARNGRFVGRGADLESLRDNLVSDEHTTVTLTGVRGVGKSETAREYAHRFACDYDVTWWVAAQDVDSVEASAAELRADDPPVENARWLLVLDDVAAGPPPVDALLPGPRPRWLHVLCTSTEHRGGDQVDLPPLPDADSVALLTRTVPGLLDPEARQTAAAVAHLPLALSLSAALLRTIAEDAAETRGLTRSSAAVTATARLAELRPPLDPAAVPPGRLPVAQTVEVALSWLRREARGALAVHLAELLAFLSPQGASLQLVRSNGMLARLAELGGPAAEVLRYDATEVDQVLWTGARCALFEVAWGEEPSVGLHPLVREWLLARMSEAKRADKRAHALRVLAAYAPLEVGGHEADRENRHAELQRHLGPAEALRSDDPLVRRWLVNQARYQYLEGNPRTWSAALKAGMPVLAAWRERHDQPDQLDVRFAGQLANLSRALGDFRAAYAFDRFAVDRAREHPELGTDHPVTHTAVRGLSADLRGLGRFGEALESDVTAWRGLRATLGEEHPQARKAANNLALSQLLAGFPQTALDIERGNYARRLRLLGTDHPNTWFSLCSVGFYQREMGRLDESLRSLTAARHNILRLRGPAHPDELRVRWHYALTLRHAGRVSVAHELTSQVCAEYRASLGDVHPHTLAARLSMAAVARARGADNAAAVAVEVLEQYRTKRPDHRPFIAICHLEYAMCLRAAGDHETAYGHARNAYRELGETVDGQHPWTLAAALVVAAVLADLGDVAQARRDTEVIWQQCVDFVGADHPYTRVAAENVKNAGNVRLVDVDLDIPQT</sequence>
<dbReference type="PANTHER" id="PTHR46082">
    <property type="entry name" value="ATP/GTP-BINDING PROTEIN-RELATED"/>
    <property type="match status" value="1"/>
</dbReference>
<dbReference type="InterPro" id="IPR011990">
    <property type="entry name" value="TPR-like_helical_dom_sf"/>
</dbReference>
<organism evidence="1 2">
    <name type="scientific">Actinokineospora auranticolor</name>
    <dbReference type="NCBI Taxonomy" id="155976"/>
    <lineage>
        <taxon>Bacteria</taxon>
        <taxon>Bacillati</taxon>
        <taxon>Actinomycetota</taxon>
        <taxon>Actinomycetes</taxon>
        <taxon>Pseudonocardiales</taxon>
        <taxon>Pseudonocardiaceae</taxon>
        <taxon>Actinokineospora</taxon>
    </lineage>
</organism>
<dbReference type="InterPro" id="IPR027417">
    <property type="entry name" value="P-loop_NTPase"/>
</dbReference>
<evidence type="ECO:0000313" key="1">
    <source>
        <dbReference type="EMBL" id="PPK67611.1"/>
    </source>
</evidence>
<dbReference type="Proteomes" id="UP000239203">
    <property type="component" value="Unassembled WGS sequence"/>
</dbReference>
<dbReference type="SUPFAM" id="SSF48452">
    <property type="entry name" value="TPR-like"/>
    <property type="match status" value="3"/>
</dbReference>
<dbReference type="OrthoDB" id="580767at2"/>
<dbReference type="AlphaFoldDB" id="A0A2S6GR62"/>
<keyword evidence="2" id="KW-1185">Reference proteome</keyword>
<proteinExistence type="predicted"/>
<dbReference type="SUPFAM" id="SSF52540">
    <property type="entry name" value="P-loop containing nucleoside triphosphate hydrolases"/>
    <property type="match status" value="2"/>
</dbReference>
<dbReference type="Gene3D" id="1.25.40.10">
    <property type="entry name" value="Tetratricopeptide repeat domain"/>
    <property type="match status" value="2"/>
</dbReference>
<name>A0A2S6GR62_9PSEU</name>
<dbReference type="PANTHER" id="PTHR46082:SF6">
    <property type="entry name" value="AAA+ ATPASE DOMAIN-CONTAINING PROTEIN-RELATED"/>
    <property type="match status" value="1"/>
</dbReference>
<evidence type="ECO:0000313" key="2">
    <source>
        <dbReference type="Proteomes" id="UP000239203"/>
    </source>
</evidence>
<dbReference type="Gene3D" id="3.40.50.300">
    <property type="entry name" value="P-loop containing nucleotide triphosphate hydrolases"/>
    <property type="match status" value="2"/>
</dbReference>